<gene>
    <name evidence="2" type="ORF">UT16_C0005G0008</name>
</gene>
<keyword evidence="1" id="KW-0812">Transmembrane</keyword>
<dbReference type="InterPro" id="IPR012902">
    <property type="entry name" value="N_methyl_site"/>
</dbReference>
<evidence type="ECO:0000313" key="2">
    <source>
        <dbReference type="EMBL" id="KKQ92808.1"/>
    </source>
</evidence>
<organism evidence="2 3">
    <name type="scientific">Candidatus Azambacteria bacterium GW2011_GWA2_39_10</name>
    <dbReference type="NCBI Taxonomy" id="1618611"/>
    <lineage>
        <taxon>Bacteria</taxon>
        <taxon>Candidatus Azamiibacteriota</taxon>
    </lineage>
</organism>
<dbReference type="NCBIfam" id="TIGR02532">
    <property type="entry name" value="IV_pilin_GFxxxE"/>
    <property type="match status" value="1"/>
</dbReference>
<comment type="caution">
    <text evidence="2">The sequence shown here is derived from an EMBL/GenBank/DDBJ whole genome shotgun (WGS) entry which is preliminary data.</text>
</comment>
<dbReference type="PROSITE" id="PS00409">
    <property type="entry name" value="PROKAR_NTER_METHYL"/>
    <property type="match status" value="1"/>
</dbReference>
<feature type="transmembrane region" description="Helical" evidence="1">
    <location>
        <begin position="6"/>
        <end position="34"/>
    </location>
</feature>
<accession>A0A0G0LLN9</accession>
<dbReference type="EMBL" id="LBVT01000005">
    <property type="protein sequence ID" value="KKQ92808.1"/>
    <property type="molecule type" value="Genomic_DNA"/>
</dbReference>
<dbReference type="Proteomes" id="UP000034706">
    <property type="component" value="Unassembled WGS sequence"/>
</dbReference>
<evidence type="ECO:0008006" key="4">
    <source>
        <dbReference type="Google" id="ProtNLM"/>
    </source>
</evidence>
<dbReference type="AlphaFoldDB" id="A0A0G0LLN9"/>
<evidence type="ECO:0000256" key="1">
    <source>
        <dbReference type="SAM" id="Phobius"/>
    </source>
</evidence>
<keyword evidence="1" id="KW-1133">Transmembrane helix</keyword>
<protein>
    <recommendedName>
        <fullName evidence="4">Prepilin-type N-terminal cleavage/methylation domain-containing protein</fullName>
    </recommendedName>
</protein>
<name>A0A0G0LLN9_9BACT</name>
<keyword evidence="1" id="KW-0472">Membrane</keyword>
<sequence>MKGFTLIETIVAVGIIVIGLVSALTLITTSLFYVSNIGDRLIAANLAAEGLEVVRNIRDNNWLQSLSWNNGLANGDYQASYNSIALSSYTGNPLLFDSGSGLYSYSSGINTPYIRKISISNISGYEIRVISTVTWQRRGITYSSSAESHLFNWK</sequence>
<proteinExistence type="predicted"/>
<reference evidence="2 3" key="1">
    <citation type="journal article" date="2015" name="Nature">
        <title>rRNA introns, odd ribosomes, and small enigmatic genomes across a large radiation of phyla.</title>
        <authorList>
            <person name="Brown C.T."/>
            <person name="Hug L.A."/>
            <person name="Thomas B.C."/>
            <person name="Sharon I."/>
            <person name="Castelle C.J."/>
            <person name="Singh A."/>
            <person name="Wilkins M.J."/>
            <person name="Williams K.H."/>
            <person name="Banfield J.F."/>
        </authorList>
    </citation>
    <scope>NUCLEOTIDE SEQUENCE [LARGE SCALE GENOMIC DNA]</scope>
</reference>
<evidence type="ECO:0000313" key="3">
    <source>
        <dbReference type="Proteomes" id="UP000034706"/>
    </source>
</evidence>